<evidence type="ECO:0000256" key="3">
    <source>
        <dbReference type="ARBA" id="ARBA00034031"/>
    </source>
</evidence>
<name>A0AAN8JS41_PATCE</name>
<comment type="similarity">
    <text evidence="1">Belongs to the tRNA-intron endonuclease family.</text>
</comment>
<accession>A0AAN8JS41</accession>
<feature type="active site" evidence="4">
    <location>
        <position position="525"/>
    </location>
</feature>
<protein>
    <recommendedName>
        <fullName evidence="2">tRNA-intron lyase</fullName>
        <ecNumber evidence="2">4.6.1.16</ecNumber>
    </recommendedName>
</protein>
<dbReference type="Proteomes" id="UP001347796">
    <property type="component" value="Unassembled WGS sequence"/>
</dbReference>
<dbReference type="InterPro" id="IPR006677">
    <property type="entry name" value="tRNA_intron_Endonuc_cat-like"/>
</dbReference>
<dbReference type="GO" id="GO:0005737">
    <property type="term" value="C:cytoplasm"/>
    <property type="evidence" value="ECO:0007669"/>
    <property type="project" value="TreeGrafter"/>
</dbReference>
<dbReference type="CDD" id="cd22363">
    <property type="entry name" value="tRNA-intron_lyase_C"/>
    <property type="match status" value="1"/>
</dbReference>
<dbReference type="InterPro" id="IPR011856">
    <property type="entry name" value="tRNA_endonuc-like_dom_sf"/>
</dbReference>
<dbReference type="PANTHER" id="PTHR21227">
    <property type="entry name" value="TRNA-SPLICING ENDONUCLEASE SUBUNIT SEN2"/>
    <property type="match status" value="1"/>
</dbReference>
<gene>
    <name evidence="7" type="ORF">SNE40_008766</name>
</gene>
<dbReference type="SUPFAM" id="SSF53032">
    <property type="entry name" value="tRNA-intron endonuclease catalytic domain-like"/>
    <property type="match status" value="1"/>
</dbReference>
<dbReference type="PANTHER" id="PTHR21227:SF0">
    <property type="entry name" value="TRNA-SPLICING ENDONUCLEASE SUBUNIT SEN2"/>
    <property type="match status" value="1"/>
</dbReference>
<evidence type="ECO:0000256" key="2">
    <source>
        <dbReference type="ARBA" id="ARBA00012573"/>
    </source>
</evidence>
<dbReference type="GO" id="GO:0000213">
    <property type="term" value="F:tRNA-intron lyase activity"/>
    <property type="evidence" value="ECO:0007669"/>
    <property type="project" value="UniProtKB-EC"/>
</dbReference>
<dbReference type="Pfam" id="PF01974">
    <property type="entry name" value="tRNA_int_endo"/>
    <property type="match status" value="1"/>
</dbReference>
<comment type="caution">
    <text evidence="7">The sequence shown here is derived from an EMBL/GenBank/DDBJ whole genome shotgun (WGS) entry which is preliminary data.</text>
</comment>
<sequence length="577" mass="66447">MSLTAPRRKKRVRQKLQAPFPVPIETITGETASKQHWLYYTGYLCGQSVTVRHTGDMEFLYKMGFFGKGNLSRSRPDYNDKYKWAAITSVNGERNTIYPRVVNKQWYKRHLQWGGHELEKDEISEGEEEGEEINLNTNSNMDKGDSIKKEISHNMTTDENCQSNGEESNEIKIEDSWAGEPDNEFWGVETNQSDSNKNTDLWDSSAAASWDTAEGDADFWGTGIYNIKSDSCSSKKPICDMDNKKDSLVLDQANPAALNQGKTNLIQEQSNVFVSNQGNYNSESLKRLAETCPTNSKRPKLEAKDRKIPLTDDKRDTTLILPDNRQSLTENSDCDQIDKEKIDEEERIDLSSYDPLCRADDNHGDLFVIPNDHYDESVKSNKQKLKWRPVLKQNPFPIKEYLQLSLVETFFLSYGLGCFILKEKENSLNIVSMWKIFCEKQRNFIASYVTYHYFRSKGWVPKSGLKFGCDYILYKVGPPFYHGSYSVVIQYIEEDGVTPVVGYQQRCLSWRSLCGLNRITEHVAKEVMICYVVKPKNLTDKDLLSPSCIPYFKVKEMLLSRWISSQERQNKEPEEIP</sequence>
<dbReference type="GO" id="GO:0003676">
    <property type="term" value="F:nucleic acid binding"/>
    <property type="evidence" value="ECO:0007669"/>
    <property type="project" value="InterPro"/>
</dbReference>
<dbReference type="EC" id="4.6.1.16" evidence="2"/>
<dbReference type="InterPro" id="IPR006676">
    <property type="entry name" value="tRNA_splic"/>
</dbReference>
<evidence type="ECO:0000313" key="8">
    <source>
        <dbReference type="Proteomes" id="UP001347796"/>
    </source>
</evidence>
<dbReference type="GO" id="GO:0000379">
    <property type="term" value="P:tRNA-type intron splice site recognition and cleavage"/>
    <property type="evidence" value="ECO:0007669"/>
    <property type="project" value="TreeGrafter"/>
</dbReference>
<dbReference type="Gene3D" id="3.40.1350.10">
    <property type="match status" value="1"/>
</dbReference>
<evidence type="ECO:0000256" key="4">
    <source>
        <dbReference type="PIRSR" id="PIRSR011789-1"/>
    </source>
</evidence>
<evidence type="ECO:0000313" key="7">
    <source>
        <dbReference type="EMBL" id="KAK6180774.1"/>
    </source>
</evidence>
<dbReference type="EMBL" id="JAZGQO010000007">
    <property type="protein sequence ID" value="KAK6180774.1"/>
    <property type="molecule type" value="Genomic_DNA"/>
</dbReference>
<evidence type="ECO:0000259" key="6">
    <source>
        <dbReference type="Pfam" id="PF01974"/>
    </source>
</evidence>
<feature type="region of interest" description="Disordered" evidence="5">
    <location>
        <begin position="121"/>
        <end position="144"/>
    </location>
</feature>
<comment type="catalytic activity">
    <reaction evidence="3">
        <text>pretRNA = a 3'-half-tRNA molecule with a 5'-OH end + a 5'-half-tRNA molecule with a 2',3'-cyclic phosphate end + an intron with a 2',3'-cyclic phosphate and a 5'-hydroxyl terminus.</text>
        <dbReference type="EC" id="4.6.1.16"/>
    </reaction>
</comment>
<dbReference type="InterPro" id="IPR036167">
    <property type="entry name" value="tRNA_intron_Endo_cat-like_sf"/>
</dbReference>
<organism evidence="7 8">
    <name type="scientific">Patella caerulea</name>
    <name type="common">Rayed Mediterranean limpet</name>
    <dbReference type="NCBI Taxonomy" id="87958"/>
    <lineage>
        <taxon>Eukaryota</taxon>
        <taxon>Metazoa</taxon>
        <taxon>Spiralia</taxon>
        <taxon>Lophotrochozoa</taxon>
        <taxon>Mollusca</taxon>
        <taxon>Gastropoda</taxon>
        <taxon>Patellogastropoda</taxon>
        <taxon>Patelloidea</taxon>
        <taxon>Patellidae</taxon>
        <taxon>Patella</taxon>
    </lineage>
</organism>
<reference evidence="7 8" key="1">
    <citation type="submission" date="2024-01" db="EMBL/GenBank/DDBJ databases">
        <title>The genome of the rayed Mediterranean limpet Patella caerulea (Linnaeus, 1758).</title>
        <authorList>
            <person name="Anh-Thu Weber A."/>
            <person name="Halstead-Nussloch G."/>
        </authorList>
    </citation>
    <scope>NUCLEOTIDE SEQUENCE [LARGE SCALE GENOMIC DNA]</scope>
    <source>
        <strain evidence="7">AATW-2023a</strain>
        <tissue evidence="7">Whole specimen</tissue>
    </source>
</reference>
<feature type="active site" evidence="4">
    <location>
        <position position="482"/>
    </location>
</feature>
<feature type="active site" evidence="4">
    <location>
        <position position="474"/>
    </location>
</feature>
<evidence type="ECO:0000256" key="5">
    <source>
        <dbReference type="SAM" id="MobiDB-lite"/>
    </source>
</evidence>
<keyword evidence="8" id="KW-1185">Reference proteome</keyword>
<dbReference type="GO" id="GO:0000214">
    <property type="term" value="C:tRNA-intron endonuclease complex"/>
    <property type="evidence" value="ECO:0007669"/>
    <property type="project" value="InterPro"/>
</dbReference>
<proteinExistence type="inferred from homology"/>
<dbReference type="AlphaFoldDB" id="A0AAN8JS41"/>
<dbReference type="NCBIfam" id="TIGR00324">
    <property type="entry name" value="endA"/>
    <property type="match status" value="1"/>
</dbReference>
<feature type="domain" description="tRNA intron endonuclease catalytic" evidence="6">
    <location>
        <begin position="444"/>
        <end position="536"/>
    </location>
</feature>
<evidence type="ECO:0000256" key="1">
    <source>
        <dbReference type="ARBA" id="ARBA00008078"/>
    </source>
</evidence>